<feature type="repeat" description="PPR" evidence="3">
    <location>
        <begin position="341"/>
        <end position="375"/>
    </location>
</feature>
<dbReference type="InterPro" id="IPR046848">
    <property type="entry name" value="E_motif"/>
</dbReference>
<dbReference type="Gene3D" id="1.25.40.10">
    <property type="entry name" value="Tetratricopeptide repeat domain"/>
    <property type="match status" value="4"/>
</dbReference>
<dbReference type="InterPro" id="IPR032867">
    <property type="entry name" value="DYW_dom"/>
</dbReference>
<dbReference type="AlphaFoldDB" id="A0A9P0YI55"/>
<keyword evidence="6" id="KW-1185">Reference proteome</keyword>
<reference evidence="5" key="1">
    <citation type="submission" date="2022-07" db="EMBL/GenBank/DDBJ databases">
        <authorList>
            <person name="Macas J."/>
            <person name="Novak P."/>
            <person name="Neumann P."/>
        </authorList>
    </citation>
    <scope>NUCLEOTIDE SEQUENCE</scope>
</reference>
<evidence type="ECO:0000313" key="5">
    <source>
        <dbReference type="EMBL" id="CAH9058021.1"/>
    </source>
</evidence>
<dbReference type="SUPFAM" id="SSF48452">
    <property type="entry name" value="TPR-like"/>
    <property type="match status" value="2"/>
</dbReference>
<feature type="domain" description="DYW" evidence="4">
    <location>
        <begin position="588"/>
        <end position="680"/>
    </location>
</feature>
<gene>
    <name evidence="5" type="ORF">CEURO_LOCUS1184</name>
</gene>
<dbReference type="Pfam" id="PF20431">
    <property type="entry name" value="E_motif"/>
    <property type="match status" value="1"/>
</dbReference>
<dbReference type="InterPro" id="IPR011990">
    <property type="entry name" value="TPR-like_helical_dom_sf"/>
</dbReference>
<evidence type="ECO:0000313" key="6">
    <source>
        <dbReference type="Proteomes" id="UP001152484"/>
    </source>
</evidence>
<evidence type="ECO:0000256" key="2">
    <source>
        <dbReference type="ARBA" id="ARBA00022737"/>
    </source>
</evidence>
<dbReference type="GO" id="GO:0003723">
    <property type="term" value="F:RNA binding"/>
    <property type="evidence" value="ECO:0007669"/>
    <property type="project" value="InterPro"/>
</dbReference>
<proteinExistence type="inferred from homology"/>
<dbReference type="FunFam" id="1.25.40.10:FF:000348">
    <property type="entry name" value="Pentatricopeptide repeat-containing protein chloroplastic"/>
    <property type="match status" value="1"/>
</dbReference>
<evidence type="ECO:0000256" key="3">
    <source>
        <dbReference type="PROSITE-ProRule" id="PRU00708"/>
    </source>
</evidence>
<comment type="caution">
    <text evidence="5">The sequence shown here is derived from an EMBL/GenBank/DDBJ whole genome shotgun (WGS) entry which is preliminary data.</text>
</comment>
<dbReference type="Pfam" id="PF14432">
    <property type="entry name" value="DYW_deaminase"/>
    <property type="match status" value="1"/>
</dbReference>
<dbReference type="PROSITE" id="PS51375">
    <property type="entry name" value="PPR"/>
    <property type="match status" value="4"/>
</dbReference>
<sequence>MNPLVKNSFLFGNQLIPLLSTNKHLTLTQLKQIHSQIIANGCLNHTELLTSFILSCFTSRNSQHAKHFLRSLPRPDALHWNSMIRMSLESHSLVYFFDIYHWSRFYGFFPNKSTGSLVLRSCAVSGATWLGESFHCQIVKVGFQFDVILQTGLLDFYAKIGDLRYARRMFGEMPERDVIANNVMISALNRNGFLDEAKQLFNSMPERNASSWNMLINIYCKSGDMDSARSIFDQNPLKDVISWNAMIDGYCKSGQLVYAEELFSKLDSTRTVVSWNTMISGYVQCREFVSAINIFREMLSQNVKPTEVTMISLLSACAHIGALDMGEWAHAYINKKRFRVDVVLGNALIDMYCKCGSIESALDVFHGLHTRNVFCWNSIIVGLGMYGYGNEAIDAFKAMQKVDSIKPDSVTFLGLLCACSHSGLVSAGKKYFSQMKSFYGIEPGIEHYGSLVDLLGRSGLLEEAMELIRTMPMKPNVVVWGSLLRACQVHKNTKLGEQVTQHLLDLDPCDGANYVYLSNLYASLNRWTDVVMCRKLMNERGVLKMPGCSSIEVDNVLHEFVAGDTSHPQFPQISAFLDKISMDLQANGYEHDTSSVLHDIDDEEKEVVIRYHTERVALAFGLMNTEPGKVIRIIKNLRTCDGCHQALKFISKLYKRDIVVRDKSRFHHFRNGQCSCKDYW</sequence>
<dbReference type="InterPro" id="IPR046960">
    <property type="entry name" value="PPR_At4g14850-like_plant"/>
</dbReference>
<dbReference type="Pfam" id="PF20430">
    <property type="entry name" value="Eplus_motif"/>
    <property type="match status" value="1"/>
</dbReference>
<accession>A0A9P0YI55</accession>
<dbReference type="Pfam" id="PF13041">
    <property type="entry name" value="PPR_2"/>
    <property type="match status" value="2"/>
</dbReference>
<comment type="similarity">
    <text evidence="1">Belongs to the PPR family. PCMP-H subfamily.</text>
</comment>
<feature type="repeat" description="PPR" evidence="3">
    <location>
        <begin position="177"/>
        <end position="211"/>
    </location>
</feature>
<dbReference type="PANTHER" id="PTHR47926">
    <property type="entry name" value="PENTATRICOPEPTIDE REPEAT-CONTAINING PROTEIN"/>
    <property type="match status" value="1"/>
</dbReference>
<dbReference type="InterPro" id="IPR002885">
    <property type="entry name" value="PPR_rpt"/>
</dbReference>
<dbReference type="Pfam" id="PF01535">
    <property type="entry name" value="PPR"/>
    <property type="match status" value="5"/>
</dbReference>
<evidence type="ECO:0000256" key="1">
    <source>
        <dbReference type="ARBA" id="ARBA00006643"/>
    </source>
</evidence>
<name>A0A9P0YI55_CUSEU</name>
<dbReference type="GO" id="GO:0009451">
    <property type="term" value="P:RNA modification"/>
    <property type="evidence" value="ECO:0007669"/>
    <property type="project" value="InterPro"/>
</dbReference>
<evidence type="ECO:0000259" key="4">
    <source>
        <dbReference type="Pfam" id="PF14432"/>
    </source>
</evidence>
<feature type="repeat" description="PPR" evidence="3">
    <location>
        <begin position="239"/>
        <end position="269"/>
    </location>
</feature>
<dbReference type="PANTHER" id="PTHR47926:SF430">
    <property type="entry name" value="PENTATRICOPEPTIDE REPEAT-CONTAINING PROTEIN"/>
    <property type="match status" value="1"/>
</dbReference>
<organism evidence="5 6">
    <name type="scientific">Cuscuta europaea</name>
    <name type="common">European dodder</name>
    <dbReference type="NCBI Taxonomy" id="41803"/>
    <lineage>
        <taxon>Eukaryota</taxon>
        <taxon>Viridiplantae</taxon>
        <taxon>Streptophyta</taxon>
        <taxon>Embryophyta</taxon>
        <taxon>Tracheophyta</taxon>
        <taxon>Spermatophyta</taxon>
        <taxon>Magnoliopsida</taxon>
        <taxon>eudicotyledons</taxon>
        <taxon>Gunneridae</taxon>
        <taxon>Pentapetalae</taxon>
        <taxon>asterids</taxon>
        <taxon>lamiids</taxon>
        <taxon>Solanales</taxon>
        <taxon>Convolvulaceae</taxon>
        <taxon>Cuscuteae</taxon>
        <taxon>Cuscuta</taxon>
        <taxon>Cuscuta subgen. Cuscuta</taxon>
    </lineage>
</organism>
<dbReference type="GO" id="GO:0008270">
    <property type="term" value="F:zinc ion binding"/>
    <property type="evidence" value="ECO:0007669"/>
    <property type="project" value="InterPro"/>
</dbReference>
<dbReference type="FunFam" id="1.25.40.10:FF:000184">
    <property type="entry name" value="Pentatricopeptide repeat-containing protein, chloroplastic"/>
    <property type="match status" value="1"/>
</dbReference>
<dbReference type="Proteomes" id="UP001152484">
    <property type="component" value="Unassembled WGS sequence"/>
</dbReference>
<protein>
    <recommendedName>
        <fullName evidence="4">DYW domain-containing protein</fullName>
    </recommendedName>
</protein>
<dbReference type="InterPro" id="IPR046849">
    <property type="entry name" value="E2_motif"/>
</dbReference>
<feature type="repeat" description="PPR" evidence="3">
    <location>
        <begin position="271"/>
        <end position="305"/>
    </location>
</feature>
<dbReference type="EMBL" id="CAMAPE010000004">
    <property type="protein sequence ID" value="CAH9058021.1"/>
    <property type="molecule type" value="Genomic_DNA"/>
</dbReference>
<dbReference type="NCBIfam" id="TIGR00756">
    <property type="entry name" value="PPR"/>
    <property type="match status" value="5"/>
</dbReference>
<keyword evidence="2" id="KW-0677">Repeat</keyword>
<dbReference type="OrthoDB" id="185373at2759"/>